<evidence type="ECO:0000313" key="1">
    <source>
        <dbReference type="EMBL" id="GAG13408.1"/>
    </source>
</evidence>
<dbReference type="InterPro" id="IPR054221">
    <property type="entry name" value="DUF6941"/>
</dbReference>
<comment type="caution">
    <text evidence="2">The sequence shown here is derived from an EMBL/GenBank/DDBJ whole genome shotgun (WGS) entry which is preliminary data.</text>
</comment>
<dbReference type="AlphaFoldDB" id="X1A0E7"/>
<dbReference type="Pfam" id="PF22091">
    <property type="entry name" value="DUF6941"/>
    <property type="match status" value="1"/>
</dbReference>
<protein>
    <recommendedName>
        <fullName evidence="3">Wzt C-terminal domain-containing protein</fullName>
    </recommendedName>
</protein>
<evidence type="ECO:0008006" key="3">
    <source>
        <dbReference type="Google" id="ProtNLM"/>
    </source>
</evidence>
<sequence length="136" mass="15630">MEQISTPMVNAMLVCDSVIDEAITNKKSLMGIFENINVTEFPYVHHSLCVYVKLTQIGGKHYFRLELIDLQNGTINAKIETPEALTIDESKDTLEFVYTLKNLRFKHAGDYEFRILVDQNLVYKKSFGVQKQPRGK</sequence>
<gene>
    <name evidence="1" type="ORF">S01H1_35781</name>
    <name evidence="2" type="ORF">S01H4_12428</name>
</gene>
<evidence type="ECO:0000313" key="2">
    <source>
        <dbReference type="EMBL" id="GAG63607.1"/>
    </source>
</evidence>
<proteinExistence type="predicted"/>
<reference evidence="2" key="1">
    <citation type="journal article" date="2014" name="Front. Microbiol.">
        <title>High frequency of phylogenetically diverse reductive dehalogenase-homologous genes in deep subseafloor sedimentary metagenomes.</title>
        <authorList>
            <person name="Kawai M."/>
            <person name="Futagami T."/>
            <person name="Toyoda A."/>
            <person name="Takaki Y."/>
            <person name="Nishi S."/>
            <person name="Hori S."/>
            <person name="Arai W."/>
            <person name="Tsubouchi T."/>
            <person name="Morono Y."/>
            <person name="Uchiyama I."/>
            <person name="Ito T."/>
            <person name="Fujiyama A."/>
            <person name="Inagaki F."/>
            <person name="Takami H."/>
        </authorList>
    </citation>
    <scope>NUCLEOTIDE SEQUENCE</scope>
    <source>
        <strain evidence="2">Expedition CK06-06</strain>
    </source>
</reference>
<dbReference type="EMBL" id="BART01005275">
    <property type="protein sequence ID" value="GAG63607.1"/>
    <property type="molecule type" value="Genomic_DNA"/>
</dbReference>
<accession>X1A0E7</accession>
<organism evidence="2">
    <name type="scientific">marine sediment metagenome</name>
    <dbReference type="NCBI Taxonomy" id="412755"/>
    <lineage>
        <taxon>unclassified sequences</taxon>
        <taxon>metagenomes</taxon>
        <taxon>ecological metagenomes</taxon>
    </lineage>
</organism>
<name>X1A0E7_9ZZZZ</name>
<dbReference type="EMBL" id="BARS01022371">
    <property type="protein sequence ID" value="GAG13408.1"/>
    <property type="molecule type" value="Genomic_DNA"/>
</dbReference>